<dbReference type="PROSITE" id="PS50109">
    <property type="entry name" value="HIS_KIN"/>
    <property type="match status" value="1"/>
</dbReference>
<keyword evidence="7" id="KW-0812">Transmembrane</keyword>
<evidence type="ECO:0000259" key="9">
    <source>
        <dbReference type="PROSITE" id="PS50110"/>
    </source>
</evidence>
<comment type="caution">
    <text evidence="10">The sequence shown here is derived from an EMBL/GenBank/DDBJ whole genome shotgun (WGS) entry which is preliminary data.</text>
</comment>
<evidence type="ECO:0000256" key="3">
    <source>
        <dbReference type="ARBA" id="ARBA00022553"/>
    </source>
</evidence>
<evidence type="ECO:0000256" key="6">
    <source>
        <dbReference type="PROSITE-ProRule" id="PRU00169"/>
    </source>
</evidence>
<dbReference type="SUPFAM" id="SSF52172">
    <property type="entry name" value="CheY-like"/>
    <property type="match status" value="1"/>
</dbReference>
<dbReference type="InterPro" id="IPR011006">
    <property type="entry name" value="CheY-like_superfamily"/>
</dbReference>
<dbReference type="GO" id="GO:0005524">
    <property type="term" value="F:ATP binding"/>
    <property type="evidence" value="ECO:0007669"/>
    <property type="project" value="UniProtKB-KW"/>
</dbReference>
<proteinExistence type="predicted"/>
<feature type="domain" description="Response regulatory" evidence="9">
    <location>
        <begin position="474"/>
        <end position="591"/>
    </location>
</feature>
<keyword evidence="7" id="KW-1133">Transmembrane helix</keyword>
<dbReference type="CDD" id="cd16922">
    <property type="entry name" value="HATPase_EvgS-ArcB-TorS-like"/>
    <property type="match status" value="1"/>
</dbReference>
<organism evidence="10 11">
    <name type="scientific">Kordiimonas pumila</name>
    <dbReference type="NCBI Taxonomy" id="2161677"/>
    <lineage>
        <taxon>Bacteria</taxon>
        <taxon>Pseudomonadati</taxon>
        <taxon>Pseudomonadota</taxon>
        <taxon>Alphaproteobacteria</taxon>
        <taxon>Kordiimonadales</taxon>
        <taxon>Kordiimonadaceae</taxon>
        <taxon>Kordiimonas</taxon>
    </lineage>
</organism>
<dbReference type="SMART" id="SM00448">
    <property type="entry name" value="REC"/>
    <property type="match status" value="1"/>
</dbReference>
<dbReference type="Pfam" id="PF00512">
    <property type="entry name" value="HisKA"/>
    <property type="match status" value="1"/>
</dbReference>
<sequence>MNWYGRKVEPETKRELDSVYQAQLNIISLVICSYYTFISISHVLVLEADIFWPIFTTSVLTAVTALAVNLLLRLKRITADQCHKAFIPIGLFALTTVYTHVFTGGNQMELMSAILILYGFGFVTLSPVLYYAFTGIAVLLYLLALAVLPGDYALHFMFVLIAALALSVMGFNLRYITLYKWVKLSLVNKQRTQSLAATSKQLREKMAELQQANAARDVFLANVTHELRTPLTGVMGMLDLLEDTGLEGDRNLLVTTAKKSAIHLMHIVNDLLDLAQLDAKKLALRPRTIDVVTITRDVVESLRGQAQAKGIALDFILPQDKAIYVHADGMRISQILFNLMGNAVKFTDEGSVLVYLVWTPAEARPEQKKDQLVWHIADTGPGIPEEKSLAIFERFEQVDSAATRASYGTGLGLAIVHELLDLMQGSVSLKSEIGKGSIFTVTLQLDSAEPELADQKASKAVAYDDALYAELGLRVLLAEDNEINQVLISRILGQFGMEVSIVSNGEEAVQALSDSEEPFDLIFMDAQMPVMDGITAARVIKAKFTSSPPIIAMTANTSMEDIADYKSAGMAGVIAKPIDLNQFRSIIMQVLQQKDSKP</sequence>
<feature type="transmembrane region" description="Helical" evidence="7">
    <location>
        <begin position="84"/>
        <end position="102"/>
    </location>
</feature>
<dbReference type="SUPFAM" id="SSF55874">
    <property type="entry name" value="ATPase domain of HSP90 chaperone/DNA topoisomerase II/histidine kinase"/>
    <property type="match status" value="1"/>
</dbReference>
<keyword evidence="3 6" id="KW-0597">Phosphoprotein</keyword>
<accession>A0ABV7D5Y4</accession>
<keyword evidence="10" id="KW-0067">ATP-binding</keyword>
<feature type="modified residue" description="4-aspartylphosphate" evidence="6">
    <location>
        <position position="525"/>
    </location>
</feature>
<dbReference type="EMBL" id="JBHRSL010000010">
    <property type="protein sequence ID" value="MFC3052628.1"/>
    <property type="molecule type" value="Genomic_DNA"/>
</dbReference>
<dbReference type="SUPFAM" id="SSF47384">
    <property type="entry name" value="Homodimeric domain of signal transducing histidine kinase"/>
    <property type="match status" value="1"/>
</dbReference>
<dbReference type="CDD" id="cd17546">
    <property type="entry name" value="REC_hyHK_CKI1_RcsC-like"/>
    <property type="match status" value="1"/>
</dbReference>
<evidence type="ECO:0000313" key="11">
    <source>
        <dbReference type="Proteomes" id="UP001595444"/>
    </source>
</evidence>
<dbReference type="Gene3D" id="3.40.50.2300">
    <property type="match status" value="1"/>
</dbReference>
<keyword evidence="4" id="KW-0808">Transferase</keyword>
<dbReference type="InterPro" id="IPR036097">
    <property type="entry name" value="HisK_dim/P_sf"/>
</dbReference>
<comment type="catalytic activity">
    <reaction evidence="1">
        <text>ATP + protein L-histidine = ADP + protein N-phospho-L-histidine.</text>
        <dbReference type="EC" id="2.7.13.3"/>
    </reaction>
</comment>
<dbReference type="Proteomes" id="UP001595444">
    <property type="component" value="Unassembled WGS sequence"/>
</dbReference>
<feature type="transmembrane region" description="Helical" evidence="7">
    <location>
        <begin position="50"/>
        <end position="72"/>
    </location>
</feature>
<evidence type="ECO:0000313" key="10">
    <source>
        <dbReference type="EMBL" id="MFC3052628.1"/>
    </source>
</evidence>
<keyword evidence="5" id="KW-0418">Kinase</keyword>
<dbReference type="InterPro" id="IPR004358">
    <property type="entry name" value="Sig_transdc_His_kin-like_C"/>
</dbReference>
<feature type="transmembrane region" description="Helical" evidence="7">
    <location>
        <begin position="24"/>
        <end position="44"/>
    </location>
</feature>
<evidence type="ECO:0000259" key="8">
    <source>
        <dbReference type="PROSITE" id="PS50109"/>
    </source>
</evidence>
<dbReference type="Pfam" id="PF00072">
    <property type="entry name" value="Response_reg"/>
    <property type="match status" value="1"/>
</dbReference>
<dbReference type="InterPro" id="IPR005467">
    <property type="entry name" value="His_kinase_dom"/>
</dbReference>
<dbReference type="PANTHER" id="PTHR43047:SF72">
    <property type="entry name" value="OSMOSENSING HISTIDINE PROTEIN KINASE SLN1"/>
    <property type="match status" value="1"/>
</dbReference>
<keyword evidence="11" id="KW-1185">Reference proteome</keyword>
<gene>
    <name evidence="10" type="ORF">ACFOKA_12005</name>
</gene>
<feature type="transmembrane region" description="Helical" evidence="7">
    <location>
        <begin position="108"/>
        <end position="125"/>
    </location>
</feature>
<dbReference type="SMART" id="SM00388">
    <property type="entry name" value="HisKA"/>
    <property type="match status" value="1"/>
</dbReference>
<dbReference type="InterPro" id="IPR003661">
    <property type="entry name" value="HisK_dim/P_dom"/>
</dbReference>
<dbReference type="InterPro" id="IPR003594">
    <property type="entry name" value="HATPase_dom"/>
</dbReference>
<dbReference type="Gene3D" id="1.10.287.130">
    <property type="match status" value="1"/>
</dbReference>
<dbReference type="Gene3D" id="3.30.565.10">
    <property type="entry name" value="Histidine kinase-like ATPase, C-terminal domain"/>
    <property type="match status" value="1"/>
</dbReference>
<protein>
    <recommendedName>
        <fullName evidence="2">histidine kinase</fullName>
        <ecNumber evidence="2">2.7.13.3</ecNumber>
    </recommendedName>
</protein>
<dbReference type="RefSeq" id="WP_194213717.1">
    <property type="nucleotide sequence ID" value="NZ_CP061205.1"/>
</dbReference>
<evidence type="ECO:0000256" key="1">
    <source>
        <dbReference type="ARBA" id="ARBA00000085"/>
    </source>
</evidence>
<dbReference type="Pfam" id="PF02518">
    <property type="entry name" value="HATPase_c"/>
    <property type="match status" value="1"/>
</dbReference>
<dbReference type="PANTHER" id="PTHR43047">
    <property type="entry name" value="TWO-COMPONENT HISTIDINE PROTEIN KINASE"/>
    <property type="match status" value="1"/>
</dbReference>
<dbReference type="InterPro" id="IPR036890">
    <property type="entry name" value="HATPase_C_sf"/>
</dbReference>
<dbReference type="PRINTS" id="PR00344">
    <property type="entry name" value="BCTRLSENSOR"/>
</dbReference>
<dbReference type="PROSITE" id="PS50110">
    <property type="entry name" value="RESPONSE_REGULATORY"/>
    <property type="match status" value="1"/>
</dbReference>
<feature type="domain" description="Histidine kinase" evidence="8">
    <location>
        <begin position="222"/>
        <end position="447"/>
    </location>
</feature>
<dbReference type="SMART" id="SM00387">
    <property type="entry name" value="HATPase_c"/>
    <property type="match status" value="1"/>
</dbReference>
<evidence type="ECO:0000256" key="4">
    <source>
        <dbReference type="ARBA" id="ARBA00022679"/>
    </source>
</evidence>
<dbReference type="CDD" id="cd00082">
    <property type="entry name" value="HisKA"/>
    <property type="match status" value="1"/>
</dbReference>
<name>A0ABV7D5Y4_9PROT</name>
<reference evidence="11" key="1">
    <citation type="journal article" date="2019" name="Int. J. Syst. Evol. Microbiol.">
        <title>The Global Catalogue of Microorganisms (GCM) 10K type strain sequencing project: providing services to taxonomists for standard genome sequencing and annotation.</title>
        <authorList>
            <consortium name="The Broad Institute Genomics Platform"/>
            <consortium name="The Broad Institute Genome Sequencing Center for Infectious Disease"/>
            <person name="Wu L."/>
            <person name="Ma J."/>
        </authorList>
    </citation>
    <scope>NUCLEOTIDE SEQUENCE [LARGE SCALE GENOMIC DNA]</scope>
    <source>
        <strain evidence="11">KCTC 62164</strain>
    </source>
</reference>
<dbReference type="InterPro" id="IPR001789">
    <property type="entry name" value="Sig_transdc_resp-reg_receiver"/>
</dbReference>
<evidence type="ECO:0000256" key="2">
    <source>
        <dbReference type="ARBA" id="ARBA00012438"/>
    </source>
</evidence>
<feature type="transmembrane region" description="Helical" evidence="7">
    <location>
        <begin position="154"/>
        <end position="173"/>
    </location>
</feature>
<keyword evidence="10" id="KW-0547">Nucleotide-binding</keyword>
<evidence type="ECO:0000256" key="7">
    <source>
        <dbReference type="SAM" id="Phobius"/>
    </source>
</evidence>
<keyword evidence="7" id="KW-0472">Membrane</keyword>
<dbReference type="EC" id="2.7.13.3" evidence="2"/>
<evidence type="ECO:0000256" key="5">
    <source>
        <dbReference type="ARBA" id="ARBA00022777"/>
    </source>
</evidence>